<reference evidence="1" key="2">
    <citation type="submission" date="2023-05" db="EMBL/GenBank/DDBJ databases">
        <authorList>
            <person name="Schelkunov M.I."/>
        </authorList>
    </citation>
    <scope>NUCLEOTIDE SEQUENCE</scope>
    <source>
        <strain evidence="1">Hsosn_3</strain>
        <tissue evidence="1">Leaf</tissue>
    </source>
</reference>
<dbReference type="InterPro" id="IPR010683">
    <property type="entry name" value="DUF1262"/>
</dbReference>
<dbReference type="Pfam" id="PF06880">
    <property type="entry name" value="DUF1262"/>
    <property type="match status" value="1"/>
</dbReference>
<gene>
    <name evidence="1" type="ORF">POM88_018070</name>
</gene>
<dbReference type="Proteomes" id="UP001237642">
    <property type="component" value="Unassembled WGS sequence"/>
</dbReference>
<protein>
    <submittedName>
        <fullName evidence="1">Uncharacterized protein</fullName>
    </submittedName>
</protein>
<keyword evidence="2" id="KW-1185">Reference proteome</keyword>
<evidence type="ECO:0000313" key="1">
    <source>
        <dbReference type="EMBL" id="KAK1389892.1"/>
    </source>
</evidence>
<dbReference type="EMBL" id="JAUIZM010000004">
    <property type="protein sequence ID" value="KAK1389892.1"/>
    <property type="molecule type" value="Genomic_DNA"/>
</dbReference>
<dbReference type="PANTHER" id="PTHR31050:SF3">
    <property type="entry name" value="OS08G0412800 PROTEIN"/>
    <property type="match status" value="1"/>
</dbReference>
<organism evidence="1 2">
    <name type="scientific">Heracleum sosnowskyi</name>
    <dbReference type="NCBI Taxonomy" id="360622"/>
    <lineage>
        <taxon>Eukaryota</taxon>
        <taxon>Viridiplantae</taxon>
        <taxon>Streptophyta</taxon>
        <taxon>Embryophyta</taxon>
        <taxon>Tracheophyta</taxon>
        <taxon>Spermatophyta</taxon>
        <taxon>Magnoliopsida</taxon>
        <taxon>eudicotyledons</taxon>
        <taxon>Gunneridae</taxon>
        <taxon>Pentapetalae</taxon>
        <taxon>asterids</taxon>
        <taxon>campanulids</taxon>
        <taxon>Apiales</taxon>
        <taxon>Apiaceae</taxon>
        <taxon>Apioideae</taxon>
        <taxon>apioid superclade</taxon>
        <taxon>Tordylieae</taxon>
        <taxon>Tordyliinae</taxon>
        <taxon>Heracleum</taxon>
    </lineage>
</organism>
<sequence length="370" mass="42654">MYVTRFLSHYENNPESLSLPPEGPNSGYLVIQDEEAETSSWFGSSKNRYLKGLPLPYNNISTIRTHFSANHGVYTRDVVFIPVINQPLSCNRYYAVLADGGLGKSKGEGFTCLKEEQIMCLHCKTRKPDNIIAALRTKQIAHDGSPPDYLTKKCWNIRTKRPKNYKFAEALGLNSSLRARITHINIQISDKSSEAVKVGMWYCPFMFVKDRTLVYQIKNSMYYEMTLEQQWEQIFECKNEHINSNIVRINAAVQKEVVLVAGRVAIWDEKNVVDRAIWFTGIDTKGKEVSVGLSLEIVERMKWEEERVGYVGGKPSVTFNRVEEFRGGAEGWRKFGCYILVERFVLKRMDGSLVMTYDFKHTHQVRCIWE</sequence>
<evidence type="ECO:0000313" key="2">
    <source>
        <dbReference type="Proteomes" id="UP001237642"/>
    </source>
</evidence>
<name>A0AAD8ISZ9_9APIA</name>
<accession>A0AAD8ISZ9</accession>
<comment type="caution">
    <text evidence="1">The sequence shown here is derived from an EMBL/GenBank/DDBJ whole genome shotgun (WGS) entry which is preliminary data.</text>
</comment>
<reference evidence="1" key="1">
    <citation type="submission" date="2023-02" db="EMBL/GenBank/DDBJ databases">
        <title>Genome of toxic invasive species Heracleum sosnowskyi carries increased number of genes despite the absence of recent whole-genome duplications.</title>
        <authorList>
            <person name="Schelkunov M."/>
            <person name="Shtratnikova V."/>
            <person name="Makarenko M."/>
            <person name="Klepikova A."/>
            <person name="Omelchenko D."/>
            <person name="Novikova G."/>
            <person name="Obukhova E."/>
            <person name="Bogdanov V."/>
            <person name="Penin A."/>
            <person name="Logacheva M."/>
        </authorList>
    </citation>
    <scope>NUCLEOTIDE SEQUENCE</scope>
    <source>
        <strain evidence="1">Hsosn_3</strain>
        <tissue evidence="1">Leaf</tissue>
    </source>
</reference>
<dbReference type="PANTHER" id="PTHR31050">
    <property type="entry name" value="OS08G0413200 PROTEIN"/>
    <property type="match status" value="1"/>
</dbReference>
<proteinExistence type="predicted"/>
<dbReference type="AlphaFoldDB" id="A0AAD8ISZ9"/>